<reference evidence="2" key="2">
    <citation type="journal article" date="2018" name="Hortic Res">
        <title>Improved Brassica rapa reference genome by single-molecule sequencing and chromosome conformation capture technologies.</title>
        <authorList>
            <person name="Zhang L."/>
            <person name="Cai X."/>
            <person name="Wu J."/>
            <person name="Liu M."/>
            <person name="Grob S."/>
            <person name="Cheng F."/>
            <person name="Liang J."/>
            <person name="Cai C."/>
            <person name="Liu Z."/>
            <person name="Liu B."/>
            <person name="Wang F."/>
            <person name="Li S."/>
            <person name="Liu F."/>
            <person name="Li X."/>
            <person name="Cheng L."/>
            <person name="Yang W."/>
            <person name="Li M.H."/>
            <person name="Grossniklaus U."/>
            <person name="Zheng H."/>
            <person name="Wang X."/>
        </authorList>
    </citation>
    <scope>NUCLEOTIDE SEQUENCE [LARGE SCALE GENOMIC DNA]</scope>
    <source>
        <strain evidence="2">cv. Chiifu-401-42</strain>
    </source>
</reference>
<dbReference type="Gramene" id="Bra040461.1">
    <property type="protein sequence ID" value="Bra040461.1-P"/>
    <property type="gene ID" value="Bra040461"/>
</dbReference>
<reference evidence="1" key="3">
    <citation type="submission" date="2023-03" db="UniProtKB">
        <authorList>
            <consortium name="EnsemblPlants"/>
        </authorList>
    </citation>
    <scope>IDENTIFICATION</scope>
    <source>
        <strain evidence="1">cv. Chiifu-401-42</strain>
    </source>
</reference>
<name>M4FH83_BRACM</name>
<dbReference type="PANTHER" id="PTHR17985:SF23">
    <property type="entry name" value="(RAPE) HYPOTHETICAL PROTEIN"/>
    <property type="match status" value="1"/>
</dbReference>
<dbReference type="EnsemblPlants" id="Bra040461.1">
    <property type="protein sequence ID" value="Bra040461.1-P"/>
    <property type="gene ID" value="Bra040461"/>
</dbReference>
<dbReference type="HOGENOM" id="CLU_797776_0_0_1"/>
<evidence type="ECO:0000313" key="1">
    <source>
        <dbReference type="EnsemblPlants" id="Bra040461.1-P"/>
    </source>
</evidence>
<reference evidence="2" key="1">
    <citation type="journal article" date="2011" name="Nat. Genet.">
        <title>The genome of the mesopolyploid crop species Brassica rapa.</title>
        <authorList>
            <consortium name="Brassica rapa Genome Sequencing Project Consortium"/>
            <person name="Wang X."/>
            <person name="Wang H."/>
            <person name="Wang J."/>
            <person name="Sun R."/>
            <person name="Wu J."/>
            <person name="Liu S."/>
            <person name="Bai Y."/>
            <person name="Mun J.H."/>
            <person name="Bancroft I."/>
            <person name="Cheng F."/>
            <person name="Huang S."/>
            <person name="Li X."/>
            <person name="Hua W."/>
            <person name="Wang J."/>
            <person name="Wang X."/>
            <person name="Freeling M."/>
            <person name="Pires J.C."/>
            <person name="Paterson A.H."/>
            <person name="Chalhoub B."/>
            <person name="Wang B."/>
            <person name="Hayward A."/>
            <person name="Sharpe A.G."/>
            <person name="Park B.S."/>
            <person name="Weisshaar B."/>
            <person name="Liu B."/>
            <person name="Li B."/>
            <person name="Liu B."/>
            <person name="Tong C."/>
            <person name="Song C."/>
            <person name="Duran C."/>
            <person name="Peng C."/>
            <person name="Geng C."/>
            <person name="Koh C."/>
            <person name="Lin C."/>
            <person name="Edwards D."/>
            <person name="Mu D."/>
            <person name="Shen D."/>
            <person name="Soumpourou E."/>
            <person name="Li F."/>
            <person name="Fraser F."/>
            <person name="Conant G."/>
            <person name="Lassalle G."/>
            <person name="King G.J."/>
            <person name="Bonnema G."/>
            <person name="Tang H."/>
            <person name="Wang H."/>
            <person name="Belcram H."/>
            <person name="Zhou H."/>
            <person name="Hirakawa H."/>
            <person name="Abe H."/>
            <person name="Guo H."/>
            <person name="Wang H."/>
            <person name="Jin H."/>
            <person name="Parkin I.A."/>
            <person name="Batley J."/>
            <person name="Kim J.S."/>
            <person name="Just J."/>
            <person name="Li J."/>
            <person name="Xu J."/>
            <person name="Deng J."/>
            <person name="Kim J.A."/>
            <person name="Li J."/>
            <person name="Yu J."/>
            <person name="Meng J."/>
            <person name="Wang J."/>
            <person name="Min J."/>
            <person name="Poulain J."/>
            <person name="Wang J."/>
            <person name="Hatakeyama K."/>
            <person name="Wu K."/>
            <person name="Wang L."/>
            <person name="Fang L."/>
            <person name="Trick M."/>
            <person name="Links M.G."/>
            <person name="Zhao M."/>
            <person name="Jin M."/>
            <person name="Ramchiary N."/>
            <person name="Drou N."/>
            <person name="Berkman P.J."/>
            <person name="Cai Q."/>
            <person name="Huang Q."/>
            <person name="Li R."/>
            <person name="Tabata S."/>
            <person name="Cheng S."/>
            <person name="Zhang S."/>
            <person name="Zhang S."/>
            <person name="Huang S."/>
            <person name="Sato S."/>
            <person name="Sun S."/>
            <person name="Kwon S.J."/>
            <person name="Choi S.R."/>
            <person name="Lee T.H."/>
            <person name="Fan W."/>
            <person name="Zhao X."/>
            <person name="Tan X."/>
            <person name="Xu X."/>
            <person name="Wang Y."/>
            <person name="Qiu Y."/>
            <person name="Yin Y."/>
            <person name="Li Y."/>
            <person name="Du Y."/>
            <person name="Liao Y."/>
            <person name="Lim Y."/>
            <person name="Narusaka Y."/>
            <person name="Wang Y."/>
            <person name="Wang Z."/>
            <person name="Li Z."/>
            <person name="Wang Z."/>
            <person name="Xiong Z."/>
            <person name="Zhang Z."/>
        </authorList>
    </citation>
    <scope>NUCLEOTIDE SEQUENCE [LARGE SCALE GENOMIC DNA]</scope>
    <source>
        <strain evidence="2">cv. Chiifu-401-42</strain>
    </source>
</reference>
<dbReference type="InterPro" id="IPR008551">
    <property type="entry name" value="TANGO2"/>
</dbReference>
<dbReference type="Proteomes" id="UP000011750">
    <property type="component" value="Unassembled WGS sequence"/>
</dbReference>
<accession>M4FH83</accession>
<evidence type="ECO:0000313" key="2">
    <source>
        <dbReference type="Proteomes" id="UP000011750"/>
    </source>
</evidence>
<keyword evidence="2" id="KW-1185">Reference proteome</keyword>
<dbReference type="AlphaFoldDB" id="M4FH83"/>
<sequence>MKTNRFTVEETRLRERGVSFGNPTYGTSILLSLTSSVTLCYYINNTADYSPEYHEVTPDADILSECSLNGMRRNDPTNAKSEALMVQFENMLAKYQDQHLYDYQIAKTIMTNPTRADEDDVLNSVFVDTVGYGTVCTSSIMVKDFIVKLNMWRLSFCERYREENGNWSEHHENFCIANDYIPTWQRKMLEEEKKMKEAAEASTKAAEYVLYSRLGIGSIKLNASIYGNMEGSPYRKFYISWKGARFQGPNSGFLQAGTWSIPLSGTRGSGSYMEAGGNEPGVFSPTVCPYFSISSSKSGNNLCTQINRVAHSQQDPLRQDPVPLVLLAWVPLKPELILNPGEDRFLRV</sequence>
<protein>
    <submittedName>
        <fullName evidence="1">Uncharacterized protein</fullName>
    </submittedName>
</protein>
<proteinExistence type="predicted"/>
<dbReference type="InParanoid" id="M4FH83"/>
<dbReference type="PANTHER" id="PTHR17985">
    <property type="entry name" value="SER/THR-RICH PROTEIN T10 IN DGCR REGION"/>
    <property type="match status" value="1"/>
</dbReference>
<organism evidence="1 2">
    <name type="scientific">Brassica campestris</name>
    <name type="common">Field mustard</name>
    <dbReference type="NCBI Taxonomy" id="3711"/>
    <lineage>
        <taxon>Eukaryota</taxon>
        <taxon>Viridiplantae</taxon>
        <taxon>Streptophyta</taxon>
        <taxon>Embryophyta</taxon>
        <taxon>Tracheophyta</taxon>
        <taxon>Spermatophyta</taxon>
        <taxon>Magnoliopsida</taxon>
        <taxon>eudicotyledons</taxon>
        <taxon>Gunneridae</taxon>
        <taxon>Pentapetalae</taxon>
        <taxon>rosids</taxon>
        <taxon>malvids</taxon>
        <taxon>Brassicales</taxon>
        <taxon>Brassicaceae</taxon>
        <taxon>Brassiceae</taxon>
        <taxon>Brassica</taxon>
    </lineage>
</organism>